<dbReference type="CDD" id="cd07989">
    <property type="entry name" value="LPLAT_AGPAT-like"/>
    <property type="match status" value="1"/>
</dbReference>
<dbReference type="AlphaFoldDB" id="A0A2C9KS05"/>
<evidence type="ECO:0000256" key="2">
    <source>
        <dbReference type="ARBA" id="ARBA00008655"/>
    </source>
</evidence>
<keyword evidence="3 5" id="KW-0808">Transferase</keyword>
<evidence type="ECO:0000313" key="8">
    <source>
        <dbReference type="EnsemblMetazoa" id="BGLB022873-PA"/>
    </source>
</evidence>
<keyword evidence="5" id="KW-0594">Phospholipid biosynthesis</keyword>
<reference evidence="8" key="1">
    <citation type="submission" date="2020-05" db="UniProtKB">
        <authorList>
            <consortium name="EnsemblMetazoa"/>
        </authorList>
    </citation>
    <scope>IDENTIFICATION</scope>
    <source>
        <strain evidence="8">BB02</strain>
    </source>
</reference>
<comment type="similarity">
    <text evidence="2 5">Belongs to the 1-acyl-sn-glycerol-3-phosphate acyltransferase family.</text>
</comment>
<dbReference type="PANTHER" id="PTHR10434:SF11">
    <property type="entry name" value="1-ACYL-SN-GLYCEROL-3-PHOSPHATE ACYLTRANSFERASE"/>
    <property type="match status" value="1"/>
</dbReference>
<protein>
    <recommendedName>
        <fullName evidence="5">1-acyl-sn-glycerol-3-phosphate acyltransferase</fullName>
        <ecNumber evidence="5">2.3.1.51</ecNumber>
    </recommendedName>
</protein>
<accession>A0A2C9KS05</accession>
<dbReference type="PANTHER" id="PTHR10434">
    <property type="entry name" value="1-ACYL-SN-GLYCEROL-3-PHOSPHATE ACYLTRANSFERASE"/>
    <property type="match status" value="1"/>
</dbReference>
<dbReference type="OrthoDB" id="202234at2759"/>
<dbReference type="GO" id="GO:0016020">
    <property type="term" value="C:membrane"/>
    <property type="evidence" value="ECO:0007669"/>
    <property type="project" value="InterPro"/>
</dbReference>
<dbReference type="InterPro" id="IPR004552">
    <property type="entry name" value="AGP_acyltrans"/>
</dbReference>
<evidence type="ECO:0000313" key="9">
    <source>
        <dbReference type="Proteomes" id="UP000076420"/>
    </source>
</evidence>
<keyword evidence="5" id="KW-1208">Phospholipid metabolism</keyword>
<evidence type="ECO:0000256" key="5">
    <source>
        <dbReference type="RuleBase" id="RU361267"/>
    </source>
</evidence>
<keyword evidence="6" id="KW-0812">Transmembrane</keyword>
<gene>
    <name evidence="8" type="primary">106054537</name>
</gene>
<evidence type="ECO:0000256" key="1">
    <source>
        <dbReference type="ARBA" id="ARBA00004728"/>
    </source>
</evidence>
<keyword evidence="4 5" id="KW-0012">Acyltransferase</keyword>
<dbReference type="EnsemblMetazoa" id="BGLB022873-RA">
    <property type="protein sequence ID" value="BGLB022873-PA"/>
    <property type="gene ID" value="BGLB022873"/>
</dbReference>
<evidence type="ECO:0000259" key="7">
    <source>
        <dbReference type="SMART" id="SM00563"/>
    </source>
</evidence>
<feature type="transmembrane region" description="Helical" evidence="6">
    <location>
        <begin position="7"/>
        <end position="26"/>
    </location>
</feature>
<evidence type="ECO:0000256" key="6">
    <source>
        <dbReference type="SAM" id="Phobius"/>
    </source>
</evidence>
<dbReference type="SUPFAM" id="SSF69593">
    <property type="entry name" value="Glycerol-3-phosphate (1)-acyltransferase"/>
    <property type="match status" value="1"/>
</dbReference>
<dbReference type="GO" id="GO:0005783">
    <property type="term" value="C:endoplasmic reticulum"/>
    <property type="evidence" value="ECO:0007669"/>
    <property type="project" value="TreeGrafter"/>
</dbReference>
<dbReference type="InterPro" id="IPR002123">
    <property type="entry name" value="Plipid/glycerol_acylTrfase"/>
</dbReference>
<keyword evidence="5" id="KW-0443">Lipid metabolism</keyword>
<comment type="pathway">
    <text evidence="1">Phospholipid metabolism; CDP-diacylglycerol biosynthesis; CDP-diacylglycerol from sn-glycerol 3-phosphate: step 2/3.</text>
</comment>
<keyword evidence="6" id="KW-0472">Membrane</keyword>
<dbReference type="Pfam" id="PF01553">
    <property type="entry name" value="Acyltransferase"/>
    <property type="match status" value="1"/>
</dbReference>
<dbReference type="SMART" id="SM00563">
    <property type="entry name" value="PlsC"/>
    <property type="match status" value="1"/>
</dbReference>
<dbReference type="GO" id="GO:0003841">
    <property type="term" value="F:1-acylglycerol-3-phosphate O-acyltransferase activity"/>
    <property type="evidence" value="ECO:0007669"/>
    <property type="project" value="UniProtKB-UniRule"/>
</dbReference>
<dbReference type="NCBIfam" id="TIGR00530">
    <property type="entry name" value="AGP_acyltrn"/>
    <property type="match status" value="1"/>
</dbReference>
<feature type="transmembrane region" description="Helical" evidence="6">
    <location>
        <begin position="38"/>
        <end position="57"/>
    </location>
</feature>
<evidence type="ECO:0000256" key="4">
    <source>
        <dbReference type="ARBA" id="ARBA00023315"/>
    </source>
</evidence>
<comment type="domain">
    <text evidence="5">The HXXXXD motif is essential for acyltransferase activity and may constitute the binding site for the phosphate moiety of the glycerol-3-phosphate.</text>
</comment>
<keyword evidence="6" id="KW-1133">Transmembrane helix</keyword>
<sequence length="271" mass="30730">MMAVLDSLTLWQFIIIFLLLVIPVAYQLSGTFKYYFKLLIYHTLTILIGLGVCFYALPRGRNTKNHNFVTGCVKLFLWRAVGVKVLIRGQEILEKDEPAVIVVNHQSSLDMIPLFTFWPENCVSLAKRELWLTGPFGLGAWLCGTIYINRLDHQSARKTMETAAELIIKKKLKVAIFPEGTRNYNGSMLPFKKGAFHLAVTGQVPIIPVVFSSYDKFYSKNDKRFDEGSVLVEVLPPIPTTGLKTEDVATLTETTRNQMLACFDRISQEMK</sequence>
<dbReference type="VEuPathDB" id="VectorBase:BGLB022873"/>
<comment type="catalytic activity">
    <reaction evidence="5">
        <text>a 1-acyl-sn-glycero-3-phosphate + an acyl-CoA = a 1,2-diacyl-sn-glycero-3-phosphate + CoA</text>
        <dbReference type="Rhea" id="RHEA:19709"/>
        <dbReference type="ChEBI" id="CHEBI:57287"/>
        <dbReference type="ChEBI" id="CHEBI:57970"/>
        <dbReference type="ChEBI" id="CHEBI:58342"/>
        <dbReference type="ChEBI" id="CHEBI:58608"/>
        <dbReference type="EC" id="2.3.1.51"/>
    </reaction>
</comment>
<organism evidence="8 9">
    <name type="scientific">Biomphalaria glabrata</name>
    <name type="common">Bloodfluke planorb</name>
    <name type="synonym">Freshwater snail</name>
    <dbReference type="NCBI Taxonomy" id="6526"/>
    <lineage>
        <taxon>Eukaryota</taxon>
        <taxon>Metazoa</taxon>
        <taxon>Spiralia</taxon>
        <taxon>Lophotrochozoa</taxon>
        <taxon>Mollusca</taxon>
        <taxon>Gastropoda</taxon>
        <taxon>Heterobranchia</taxon>
        <taxon>Euthyneura</taxon>
        <taxon>Panpulmonata</taxon>
        <taxon>Hygrophila</taxon>
        <taxon>Lymnaeoidea</taxon>
        <taxon>Planorbidae</taxon>
        <taxon>Biomphalaria</taxon>
    </lineage>
</organism>
<dbReference type="STRING" id="6526.A0A2C9KS05"/>
<feature type="domain" description="Phospholipid/glycerol acyltransferase" evidence="7">
    <location>
        <begin position="99"/>
        <end position="214"/>
    </location>
</feature>
<dbReference type="Proteomes" id="UP000076420">
    <property type="component" value="Unassembled WGS sequence"/>
</dbReference>
<dbReference type="KEGG" id="bgt:106054537"/>
<dbReference type="EC" id="2.3.1.51" evidence="5"/>
<dbReference type="GO" id="GO:0006654">
    <property type="term" value="P:phosphatidic acid biosynthetic process"/>
    <property type="evidence" value="ECO:0007669"/>
    <property type="project" value="TreeGrafter"/>
</dbReference>
<name>A0A2C9KS05_BIOGL</name>
<keyword evidence="5" id="KW-0444">Lipid biosynthesis</keyword>
<dbReference type="VEuPathDB" id="VectorBase:BGLAX_036229"/>
<proteinExistence type="inferred from homology"/>
<evidence type="ECO:0000256" key="3">
    <source>
        <dbReference type="ARBA" id="ARBA00022679"/>
    </source>
</evidence>